<dbReference type="InterPro" id="IPR051324">
    <property type="entry name" value="Stress/Tellurium_Resist"/>
</dbReference>
<dbReference type="Proteomes" id="UP000002630">
    <property type="component" value="Unassembled WGS sequence"/>
</dbReference>
<feature type="region of interest" description="Disordered" evidence="1">
    <location>
        <begin position="773"/>
        <end position="805"/>
    </location>
</feature>
<organism evidence="2 3">
    <name type="scientific">Ectocarpus siliculosus</name>
    <name type="common">Brown alga</name>
    <name type="synonym">Conferva siliculosa</name>
    <dbReference type="NCBI Taxonomy" id="2880"/>
    <lineage>
        <taxon>Eukaryota</taxon>
        <taxon>Sar</taxon>
        <taxon>Stramenopiles</taxon>
        <taxon>Ochrophyta</taxon>
        <taxon>PX clade</taxon>
        <taxon>Phaeophyceae</taxon>
        <taxon>Ectocarpales</taxon>
        <taxon>Ectocarpaceae</taxon>
        <taxon>Ectocarpus</taxon>
    </lineage>
</organism>
<reference evidence="2 3" key="1">
    <citation type="journal article" date="2010" name="Nature">
        <title>The Ectocarpus genome and the independent evolution of multicellularity in brown algae.</title>
        <authorList>
            <person name="Cock J.M."/>
            <person name="Sterck L."/>
            <person name="Rouze P."/>
            <person name="Scornet D."/>
            <person name="Allen A.E."/>
            <person name="Amoutzias G."/>
            <person name="Anthouard V."/>
            <person name="Artiguenave F."/>
            <person name="Aury J.M."/>
            <person name="Badger J.H."/>
            <person name="Beszteri B."/>
            <person name="Billiau K."/>
            <person name="Bonnet E."/>
            <person name="Bothwell J.H."/>
            <person name="Bowler C."/>
            <person name="Boyen C."/>
            <person name="Brownlee C."/>
            <person name="Carrano C.J."/>
            <person name="Charrier B."/>
            <person name="Cho G.Y."/>
            <person name="Coelho S.M."/>
            <person name="Collen J."/>
            <person name="Corre E."/>
            <person name="Da Silva C."/>
            <person name="Delage L."/>
            <person name="Delaroque N."/>
            <person name="Dittami S.M."/>
            <person name="Doulbeau S."/>
            <person name="Elias M."/>
            <person name="Farnham G."/>
            <person name="Gachon C.M."/>
            <person name="Gschloessl B."/>
            <person name="Heesch S."/>
            <person name="Jabbari K."/>
            <person name="Jubin C."/>
            <person name="Kawai H."/>
            <person name="Kimura K."/>
            <person name="Kloareg B."/>
            <person name="Kupper F.C."/>
            <person name="Lang D."/>
            <person name="Le Bail A."/>
            <person name="Leblanc C."/>
            <person name="Lerouge P."/>
            <person name="Lohr M."/>
            <person name="Lopez P.J."/>
            <person name="Martens C."/>
            <person name="Maumus F."/>
            <person name="Michel G."/>
            <person name="Miranda-Saavedra D."/>
            <person name="Morales J."/>
            <person name="Moreau H."/>
            <person name="Motomura T."/>
            <person name="Nagasato C."/>
            <person name="Napoli C.A."/>
            <person name="Nelson D.R."/>
            <person name="Nyvall-Collen P."/>
            <person name="Peters A.F."/>
            <person name="Pommier C."/>
            <person name="Potin P."/>
            <person name="Poulain J."/>
            <person name="Quesneville H."/>
            <person name="Read B."/>
            <person name="Rensing S.A."/>
            <person name="Ritter A."/>
            <person name="Rousvoal S."/>
            <person name="Samanta M."/>
            <person name="Samson G."/>
            <person name="Schroeder D.C."/>
            <person name="Segurens B."/>
            <person name="Strittmatter M."/>
            <person name="Tonon T."/>
            <person name="Tregear J.W."/>
            <person name="Valentin K."/>
            <person name="von Dassow P."/>
            <person name="Yamagishi T."/>
            <person name="Van de Peer Y."/>
            <person name="Wincker P."/>
        </authorList>
    </citation>
    <scope>NUCLEOTIDE SEQUENCE [LARGE SCALE GENOMIC DNA]</scope>
    <source>
        <strain evidence="3">Ec32 / CCAP1310/4</strain>
    </source>
</reference>
<keyword evidence="3" id="KW-1185">Reference proteome</keyword>
<dbReference type="CDD" id="cd06974">
    <property type="entry name" value="TerD_like"/>
    <property type="match status" value="1"/>
</dbReference>
<dbReference type="InParanoid" id="D7FHS9"/>
<feature type="compositionally biased region" description="Low complexity" evidence="1">
    <location>
        <begin position="656"/>
        <end position="666"/>
    </location>
</feature>
<dbReference type="eggNOG" id="ENOG502SFJX">
    <property type="taxonomic scope" value="Eukaryota"/>
</dbReference>
<dbReference type="PANTHER" id="PTHR32097:SF18">
    <property type="entry name" value="RING-TYPE DOMAIN-CONTAINING PROTEIN"/>
    <property type="match status" value="1"/>
</dbReference>
<gene>
    <name evidence="2" type="ORF">Esi_0110_0074</name>
</gene>
<accession>D7FHS9</accession>
<feature type="region of interest" description="Disordered" evidence="1">
    <location>
        <begin position="578"/>
        <end position="614"/>
    </location>
</feature>
<evidence type="ECO:0000313" key="3">
    <source>
        <dbReference type="Proteomes" id="UP000002630"/>
    </source>
</evidence>
<dbReference type="AlphaFoldDB" id="D7FHS9"/>
<feature type="compositionally biased region" description="Low complexity" evidence="1">
    <location>
        <begin position="584"/>
        <end position="596"/>
    </location>
</feature>
<sequence length="1248" mass="133651">MAEVDIGWGFLSPKEWCRTMLTCKLAKQSLHFKHEWLAGLGYKLIKQPEGFSPSALLSVLLQDPAFRLNSIFPGSFVPHLRRAEDNNLVAFHPSNTPTNRPLFVVRQQSGETWRTALLTGKVHEQAKAGAAAVHLVASDTPADSRAFWTARLKALLELPNFPTGAQAEETKTTVRLLVDRETGAGLSALMKACLSVEKPNGTTTPIVLATVIGVAPRKLAAPALPAAKSPPAVPPAAPPAKSWASVAAAGMPPAAAKQSEAAQKWRKTERKAGSKKVGLWRMVTEEEVEKSKNMEFLDHEAMSSLMVKGGVASIRTLVMLMGGVAVDALKADVSTLPKLKGLSIPRSVRRAMVKALAKSSWFALLGVFRFGAFFKNLFKCIHIAEVLKDREGKTKTEPDKAKVFLLQALLRGERYPRTQAAYDALAKAGKPWHELIAAPLARIAEDPLFRVADEWTAPGFQESLAGAKIPLPRCTSVESMLCAHGNRRVTWHAIFECGEVTSRQILRNVVNLAMINFPVEVVKVQLLKSIDGAPMSDLLKVHTLLKKTFTSTEVSVLGQEAFEASFKAFNRIEADNNAVEEDAANPSPAQAAAPLSRRARRKRKQPQANNRPNVQLAAFLDQQAETAEKVVPHVHPEPPPSKKSKTDGEACPSGPVVDGADAGAAAEVKEGPDEVRVMREYSVADKKGQRHQIVRPRTVSTSFGQPCVDAYVGLVVSALSQKMDQLGSLPALSSPLARIPGGARGDSPVPMDAEQTRDDGSCVEAGVIVGATVATDQKARPAKESESNPGEAGAEGGNDKSAKGNGVVGVISYTEELRENVVRTGVPPPLPKYTRAQLWRGEDLCLDQLGAGGMKELLVGITWCEPKGSRDRIDLDLSVMVYDSDWNHLADCSYSTPNLSIAGVQHSGDVVTAPYPDGARETCTIDFAKLREGFPKARYIVLAVYSYSRQKWDDLEDASVFVANPHVLGTGPGGMSVICAARLTGSATTSVAGYLDLGSPGMSDAKVPQGESVFGIRQSVPERKEPAPAPSNDARVHFIFTDQEARIGGGGHHALGSKDTVGTILSKVEESRKSAGSQSLADAAAFQAALACDTARIIHEERSQGPATPTFRTLVRGDGEPRFRFYERIAAALEDSSPIAPAALKKKAGGGVGTYPAAALGSTAGHVEPQHTLFFGGDLDDWLEVTRQHEIRAKGGKGTLTLVNVRSAEKGWTKANEGRVLRVNGASSYEELTQAVREARGGGGGGEK</sequence>
<dbReference type="InterPro" id="IPR003325">
    <property type="entry name" value="TerD"/>
</dbReference>
<feature type="compositionally biased region" description="Basic and acidic residues" evidence="1">
    <location>
        <begin position="777"/>
        <end position="786"/>
    </location>
</feature>
<dbReference type="EMBL" id="FN649760">
    <property type="protein sequence ID" value="CBJ28634.1"/>
    <property type="molecule type" value="Genomic_DNA"/>
</dbReference>
<evidence type="ECO:0000256" key="1">
    <source>
        <dbReference type="SAM" id="MobiDB-lite"/>
    </source>
</evidence>
<dbReference type="OrthoDB" id="4034597at2759"/>
<evidence type="ECO:0000313" key="2">
    <source>
        <dbReference type="EMBL" id="CBJ28634.1"/>
    </source>
</evidence>
<dbReference type="PANTHER" id="PTHR32097">
    <property type="entry name" value="CAMP-BINDING PROTEIN 1-RELATED"/>
    <property type="match status" value="1"/>
</dbReference>
<feature type="region of interest" description="Disordered" evidence="1">
    <location>
        <begin position="629"/>
        <end position="671"/>
    </location>
</feature>
<proteinExistence type="predicted"/>
<protein>
    <submittedName>
        <fullName evidence="2">Uncharacterized protein</fullName>
    </submittedName>
</protein>
<name>D7FHS9_ECTSI</name>
<dbReference type="Gene3D" id="2.60.60.30">
    <property type="entry name" value="sav2460 like domains"/>
    <property type="match status" value="1"/>
</dbReference>